<dbReference type="RefSeq" id="WP_171674942.1">
    <property type="nucleotide sequence ID" value="NZ_BAAAGT010000006.1"/>
</dbReference>
<evidence type="ECO:0000313" key="3">
    <source>
        <dbReference type="Proteomes" id="UP000534306"/>
    </source>
</evidence>
<dbReference type="AlphaFoldDB" id="A0A7Y4L2T9"/>
<sequence>MERSTYHVEADLIEFAFEENFALHAEVGHKKRLLNRPVVYLDQVHWVSLARALYSREVPRSPEITAAEQLIKHARDGRLILPLSAGHVVETAKTGGRRRVDLARCQLELSRGWQMLSPLRTRAAELTDLLSGRLTETYARDRREALFRLDPDAIWGRSAPTPKNDSGLPPTLQDISDRMTWISSLFEMLLAQEPTFPTDGHAMASKWGQSIHELAIHMRSNPHARRYRRDLTRTRFLSDMQIDLANAAKGSGLSTSEFGAWLKDSAEKDLALLPHLARLREIFHLRIINADDKWESNDLIDMLYLSCSAGYAEVVVAEKKFGNYLLRADPRVPPGAAVFLRLADALPEIERLLG</sequence>
<gene>
    <name evidence="1" type="ORF">HNR71_000398</name>
    <name evidence="2" type="ORF">HPO96_19630</name>
</gene>
<dbReference type="Proteomes" id="UP000553957">
    <property type="component" value="Unassembled WGS sequence"/>
</dbReference>
<reference evidence="2 3" key="1">
    <citation type="submission" date="2020-05" db="EMBL/GenBank/DDBJ databases">
        <title>Genome sequence of Kribbella sandramycini ATCC 39419.</title>
        <authorList>
            <person name="Maclea K.S."/>
            <person name="Fair J.L."/>
        </authorList>
    </citation>
    <scope>NUCLEOTIDE SEQUENCE [LARGE SCALE GENOMIC DNA]</scope>
    <source>
        <strain evidence="2 3">ATCC 39419</strain>
    </source>
</reference>
<evidence type="ECO:0000313" key="4">
    <source>
        <dbReference type="Proteomes" id="UP000553957"/>
    </source>
</evidence>
<reference evidence="1 4" key="2">
    <citation type="submission" date="2020-08" db="EMBL/GenBank/DDBJ databases">
        <title>Sequencing the genomes of 1000 actinobacteria strains.</title>
        <authorList>
            <person name="Klenk H.-P."/>
        </authorList>
    </citation>
    <scope>NUCLEOTIDE SEQUENCE [LARGE SCALE GENOMIC DNA]</scope>
    <source>
        <strain evidence="1 4">DSM 15626</strain>
    </source>
</reference>
<dbReference type="Proteomes" id="UP000534306">
    <property type="component" value="Unassembled WGS sequence"/>
</dbReference>
<evidence type="ECO:0000313" key="1">
    <source>
        <dbReference type="EMBL" id="MBB6564761.1"/>
    </source>
</evidence>
<dbReference type="EMBL" id="JACHKF010000001">
    <property type="protein sequence ID" value="MBB6564761.1"/>
    <property type="molecule type" value="Genomic_DNA"/>
</dbReference>
<organism evidence="2 3">
    <name type="scientific">Kribbella sandramycini</name>
    <dbReference type="NCBI Taxonomy" id="60450"/>
    <lineage>
        <taxon>Bacteria</taxon>
        <taxon>Bacillati</taxon>
        <taxon>Actinomycetota</taxon>
        <taxon>Actinomycetes</taxon>
        <taxon>Propionibacteriales</taxon>
        <taxon>Kribbellaceae</taxon>
        <taxon>Kribbella</taxon>
    </lineage>
</organism>
<accession>A0A7Y4L2T9</accession>
<evidence type="ECO:0000313" key="2">
    <source>
        <dbReference type="EMBL" id="NOL42462.1"/>
    </source>
</evidence>
<name>A0A7Y4L2T9_9ACTN</name>
<dbReference type="EMBL" id="JABJRC010000004">
    <property type="protein sequence ID" value="NOL42462.1"/>
    <property type="molecule type" value="Genomic_DNA"/>
</dbReference>
<keyword evidence="3" id="KW-1185">Reference proteome</keyword>
<proteinExistence type="predicted"/>
<comment type="caution">
    <text evidence="2">The sequence shown here is derived from an EMBL/GenBank/DDBJ whole genome shotgun (WGS) entry which is preliminary data.</text>
</comment>
<protein>
    <submittedName>
        <fullName evidence="2">Uncharacterized protein</fullName>
    </submittedName>
</protein>